<accession>A0A4R7J244</accession>
<organism evidence="2 3">
    <name type="scientific">Naumannella halotolerans</name>
    <dbReference type="NCBI Taxonomy" id="993414"/>
    <lineage>
        <taxon>Bacteria</taxon>
        <taxon>Bacillati</taxon>
        <taxon>Actinomycetota</taxon>
        <taxon>Actinomycetes</taxon>
        <taxon>Propionibacteriales</taxon>
        <taxon>Propionibacteriaceae</taxon>
        <taxon>Naumannella</taxon>
    </lineage>
</organism>
<comment type="caution">
    <text evidence="2">The sequence shown here is derived from an EMBL/GenBank/DDBJ whole genome shotgun (WGS) entry which is preliminary data.</text>
</comment>
<reference evidence="2 3" key="1">
    <citation type="submission" date="2019-03" db="EMBL/GenBank/DDBJ databases">
        <title>Genomic Encyclopedia of Archaeal and Bacterial Type Strains, Phase II (KMG-II): from individual species to whole genera.</title>
        <authorList>
            <person name="Goeker M."/>
        </authorList>
    </citation>
    <scope>NUCLEOTIDE SEQUENCE [LARGE SCALE GENOMIC DNA]</scope>
    <source>
        <strain evidence="2 3">DSM 24323</strain>
    </source>
</reference>
<keyword evidence="1" id="KW-0472">Membrane</keyword>
<evidence type="ECO:0000256" key="1">
    <source>
        <dbReference type="SAM" id="Phobius"/>
    </source>
</evidence>
<feature type="transmembrane region" description="Helical" evidence="1">
    <location>
        <begin position="116"/>
        <end position="138"/>
    </location>
</feature>
<name>A0A4R7J244_9ACTN</name>
<feature type="transmembrane region" description="Helical" evidence="1">
    <location>
        <begin position="56"/>
        <end position="75"/>
    </location>
</feature>
<feature type="transmembrane region" description="Helical" evidence="1">
    <location>
        <begin position="84"/>
        <end position="104"/>
    </location>
</feature>
<evidence type="ECO:0000313" key="2">
    <source>
        <dbReference type="EMBL" id="TDT31251.1"/>
    </source>
</evidence>
<evidence type="ECO:0000313" key="3">
    <source>
        <dbReference type="Proteomes" id="UP000295371"/>
    </source>
</evidence>
<dbReference type="Proteomes" id="UP000295371">
    <property type="component" value="Unassembled WGS sequence"/>
</dbReference>
<gene>
    <name evidence="2" type="ORF">CLV29_2666</name>
</gene>
<keyword evidence="1" id="KW-0812">Transmembrane</keyword>
<dbReference type="AlphaFoldDB" id="A0A4R7J244"/>
<proteinExistence type="predicted"/>
<feature type="transmembrane region" description="Helical" evidence="1">
    <location>
        <begin position="26"/>
        <end position="44"/>
    </location>
</feature>
<sequence length="143" mass="15576">MNEQGAGPSPTDDTAGQTRATGFGRVLIAVYAVFALAATARSLVQVIRSFSEAPLAYGLSAFSGVVYIVATIALASRGRWAYRLSWITISIELFGVIAIGIASLTHPEWFARDSVWSYFGMGYLFIPLVLPLVGMWWLRKVGR</sequence>
<keyword evidence="1" id="KW-1133">Transmembrane helix</keyword>
<keyword evidence="3" id="KW-1185">Reference proteome</keyword>
<protein>
    <recommendedName>
        <fullName evidence="4">Integral membrane protein</fullName>
    </recommendedName>
</protein>
<dbReference type="EMBL" id="SOAW01000002">
    <property type="protein sequence ID" value="TDT31251.1"/>
    <property type="molecule type" value="Genomic_DNA"/>
</dbReference>
<evidence type="ECO:0008006" key="4">
    <source>
        <dbReference type="Google" id="ProtNLM"/>
    </source>
</evidence>